<keyword evidence="5" id="KW-1185">Reference proteome</keyword>
<dbReference type="Pfam" id="PF04187">
    <property type="entry name" value="Cofac_haem_bdg"/>
    <property type="match status" value="1"/>
</dbReference>
<reference evidence="4" key="1">
    <citation type="submission" date="2013-01" db="EMBL/GenBank/DDBJ databases">
        <title>Genome draft of Hydrogenophaga taeniospiralis 2K1.</title>
        <authorList>
            <person name="Gomila M."/>
            <person name="Lalucat J."/>
        </authorList>
    </citation>
    <scope>NUCLEOTIDE SEQUENCE</scope>
    <source>
        <strain evidence="4">CCUG 15921</strain>
    </source>
</reference>
<proteinExistence type="predicted"/>
<sequence length="280" mass="29277">MAAWVAVWATAAALLSGCAASTATPSDPDASAGALLKRLLPTPLLLVGEQHDAPEHQALQRALVQQLATRGQLAALVVEMAESGASTAGLPRDASEAQVQQALRWGPDNGGWPWPSYAPVVMAAVRAGVPVFGANLPRAEMRAAMGQTTLDGLLPSAALERQRKAIQEGHCGLLPAPQITPMTRIQIARDQAMARTAAAAIRPRQTVLLVAGNHHVQRDLGVPLHLPTGLAHRVVVALARPGHAEAAPSGEPSPGSDAVWSSPPRAPRDYCGEMKRSMGR</sequence>
<dbReference type="Gene3D" id="3.40.50.11550">
    <property type="match status" value="1"/>
</dbReference>
<feature type="region of interest" description="Disordered" evidence="1">
    <location>
        <begin position="243"/>
        <end position="280"/>
    </location>
</feature>
<feature type="chain" id="PRO_5040861431" description="Haem-binding uptake Tiki superfamily ChaN domain-containing protein" evidence="2">
    <location>
        <begin position="23"/>
        <end position="280"/>
    </location>
</feature>
<dbReference type="AlphaFoldDB" id="A0A9X4NTR6"/>
<dbReference type="InterPro" id="IPR007314">
    <property type="entry name" value="Cofac_haem-bd_dom"/>
</dbReference>
<organism evidence="4 5">
    <name type="scientific">Hydrogenophaga taeniospiralis CCUG 15921</name>
    <dbReference type="NCBI Taxonomy" id="1281780"/>
    <lineage>
        <taxon>Bacteria</taxon>
        <taxon>Pseudomonadati</taxon>
        <taxon>Pseudomonadota</taxon>
        <taxon>Betaproteobacteria</taxon>
        <taxon>Burkholderiales</taxon>
        <taxon>Comamonadaceae</taxon>
        <taxon>Hydrogenophaga</taxon>
    </lineage>
</organism>
<name>A0A9X4NTR6_9BURK</name>
<accession>A0A9X4NTR6</accession>
<evidence type="ECO:0000256" key="2">
    <source>
        <dbReference type="SAM" id="SignalP"/>
    </source>
</evidence>
<evidence type="ECO:0000259" key="3">
    <source>
        <dbReference type="Pfam" id="PF04187"/>
    </source>
</evidence>
<dbReference type="PIRSF" id="PIRSF020419">
    <property type="entry name" value="Fe_uptake_reg_CjrA_prd"/>
    <property type="match status" value="1"/>
</dbReference>
<evidence type="ECO:0000313" key="4">
    <source>
        <dbReference type="EMBL" id="MDG5977723.1"/>
    </source>
</evidence>
<protein>
    <recommendedName>
        <fullName evidence="3">Haem-binding uptake Tiki superfamily ChaN domain-containing protein</fullName>
    </recommendedName>
</protein>
<evidence type="ECO:0000256" key="1">
    <source>
        <dbReference type="SAM" id="MobiDB-lite"/>
    </source>
</evidence>
<keyword evidence="2" id="KW-0732">Signal</keyword>
<dbReference type="Proteomes" id="UP001152876">
    <property type="component" value="Unassembled WGS sequence"/>
</dbReference>
<dbReference type="InterPro" id="IPR016773">
    <property type="entry name" value="Fe3_uptake_reg_CjrA_prd"/>
</dbReference>
<feature type="domain" description="Haem-binding uptake Tiki superfamily ChaN" evidence="3">
    <location>
        <begin position="36"/>
        <end position="226"/>
    </location>
</feature>
<comment type="caution">
    <text evidence="4">The sequence shown here is derived from an EMBL/GenBank/DDBJ whole genome shotgun (WGS) entry which is preliminary data.</text>
</comment>
<dbReference type="SUPFAM" id="SSF159501">
    <property type="entry name" value="EreA/ChaN-like"/>
    <property type="match status" value="1"/>
</dbReference>
<dbReference type="Gene3D" id="1.10.8.760">
    <property type="entry name" value="Haem-binding uptake, Tiki superfamily, ChaN, domain 2"/>
    <property type="match status" value="1"/>
</dbReference>
<feature type="signal peptide" evidence="2">
    <location>
        <begin position="1"/>
        <end position="22"/>
    </location>
</feature>
<dbReference type="CDD" id="cd14727">
    <property type="entry name" value="ChanN-like"/>
    <property type="match status" value="1"/>
</dbReference>
<feature type="compositionally biased region" description="Basic and acidic residues" evidence="1">
    <location>
        <begin position="266"/>
        <end position="280"/>
    </location>
</feature>
<evidence type="ECO:0000313" key="5">
    <source>
        <dbReference type="Proteomes" id="UP001152876"/>
    </source>
</evidence>
<gene>
    <name evidence="4" type="ORF">H010_20896</name>
</gene>
<dbReference type="EMBL" id="AOGK01000025">
    <property type="protein sequence ID" value="MDG5977723.1"/>
    <property type="molecule type" value="Genomic_DNA"/>
</dbReference>